<feature type="compositionally biased region" description="Basic and acidic residues" evidence="1">
    <location>
        <begin position="143"/>
        <end position="152"/>
    </location>
</feature>
<dbReference type="InParanoid" id="A0A7N2LPL5"/>
<evidence type="ECO:0000313" key="3">
    <source>
        <dbReference type="EnsemblPlants" id="QL05p024967:mrna"/>
    </source>
</evidence>
<protein>
    <recommendedName>
        <fullName evidence="2">DUF4283 domain-containing protein</fullName>
    </recommendedName>
</protein>
<accession>A0A7N2LPL5</accession>
<dbReference type="EnsemblPlants" id="QL05p024967:mrna">
    <property type="protein sequence ID" value="QL05p024967:mrna"/>
    <property type="gene ID" value="QL05p024967"/>
</dbReference>
<sequence>MADDVINILENMKLTTEEEEIISVLDEGRKEKIESCSQSLIGKFLMCRSFNKRVAQGTLKRTWGMENQVQVVEVGPNLFQFKFNLEFDMARVLRGEHGTLTIRFYPTKNGKEAECQYGEWMKATGTRACSPSSRGRYQGEANHGTKERTVRS</sequence>
<evidence type="ECO:0000256" key="1">
    <source>
        <dbReference type="SAM" id="MobiDB-lite"/>
    </source>
</evidence>
<name>A0A7N2LPL5_QUELO</name>
<dbReference type="InterPro" id="IPR025558">
    <property type="entry name" value="DUF4283"/>
</dbReference>
<proteinExistence type="predicted"/>
<dbReference type="EMBL" id="LRBV02000005">
    <property type="status" value="NOT_ANNOTATED_CDS"/>
    <property type="molecule type" value="Genomic_DNA"/>
</dbReference>
<dbReference type="Pfam" id="PF14111">
    <property type="entry name" value="DUF4283"/>
    <property type="match status" value="1"/>
</dbReference>
<feature type="domain" description="DUF4283" evidence="2">
    <location>
        <begin position="34"/>
        <end position="96"/>
    </location>
</feature>
<organism evidence="3 4">
    <name type="scientific">Quercus lobata</name>
    <name type="common">Valley oak</name>
    <dbReference type="NCBI Taxonomy" id="97700"/>
    <lineage>
        <taxon>Eukaryota</taxon>
        <taxon>Viridiplantae</taxon>
        <taxon>Streptophyta</taxon>
        <taxon>Embryophyta</taxon>
        <taxon>Tracheophyta</taxon>
        <taxon>Spermatophyta</taxon>
        <taxon>Magnoliopsida</taxon>
        <taxon>eudicotyledons</taxon>
        <taxon>Gunneridae</taxon>
        <taxon>Pentapetalae</taxon>
        <taxon>rosids</taxon>
        <taxon>fabids</taxon>
        <taxon>Fagales</taxon>
        <taxon>Fagaceae</taxon>
        <taxon>Quercus</taxon>
    </lineage>
</organism>
<dbReference type="Gramene" id="QL05p024967:mrna">
    <property type="protein sequence ID" value="QL05p024967:mrna"/>
    <property type="gene ID" value="QL05p024967"/>
</dbReference>
<dbReference type="Proteomes" id="UP000594261">
    <property type="component" value="Chromosome 5"/>
</dbReference>
<reference evidence="3" key="2">
    <citation type="submission" date="2021-01" db="UniProtKB">
        <authorList>
            <consortium name="EnsemblPlants"/>
        </authorList>
    </citation>
    <scope>IDENTIFICATION</scope>
</reference>
<keyword evidence="4" id="KW-1185">Reference proteome</keyword>
<evidence type="ECO:0000313" key="4">
    <source>
        <dbReference type="Proteomes" id="UP000594261"/>
    </source>
</evidence>
<evidence type="ECO:0000259" key="2">
    <source>
        <dbReference type="Pfam" id="PF14111"/>
    </source>
</evidence>
<feature type="region of interest" description="Disordered" evidence="1">
    <location>
        <begin position="130"/>
        <end position="152"/>
    </location>
</feature>
<dbReference type="AlphaFoldDB" id="A0A7N2LPL5"/>
<reference evidence="3 4" key="1">
    <citation type="journal article" date="2016" name="G3 (Bethesda)">
        <title>First Draft Assembly and Annotation of the Genome of a California Endemic Oak Quercus lobata Nee (Fagaceae).</title>
        <authorList>
            <person name="Sork V.L."/>
            <person name="Fitz-Gibbon S.T."/>
            <person name="Puiu D."/>
            <person name="Crepeau M."/>
            <person name="Gugger P.F."/>
            <person name="Sherman R."/>
            <person name="Stevens K."/>
            <person name="Langley C.H."/>
            <person name="Pellegrini M."/>
            <person name="Salzberg S.L."/>
        </authorList>
    </citation>
    <scope>NUCLEOTIDE SEQUENCE [LARGE SCALE GENOMIC DNA]</scope>
    <source>
        <strain evidence="3 4">cv. SW786</strain>
    </source>
</reference>